<dbReference type="EMBL" id="CAJVQC010058907">
    <property type="protein sequence ID" value="CAG8799199.1"/>
    <property type="molecule type" value="Genomic_DNA"/>
</dbReference>
<dbReference type="Proteomes" id="UP000789920">
    <property type="component" value="Unassembled WGS sequence"/>
</dbReference>
<gene>
    <name evidence="1" type="ORF">RPERSI_LOCUS20669</name>
</gene>
<protein>
    <submittedName>
        <fullName evidence="1">19905_t:CDS:1</fullName>
    </submittedName>
</protein>
<name>A0ACA9RLT6_9GLOM</name>
<accession>A0ACA9RLT6</accession>
<reference evidence="1" key="1">
    <citation type="submission" date="2021-06" db="EMBL/GenBank/DDBJ databases">
        <authorList>
            <person name="Kallberg Y."/>
            <person name="Tangrot J."/>
            <person name="Rosling A."/>
        </authorList>
    </citation>
    <scope>NUCLEOTIDE SEQUENCE</scope>
    <source>
        <strain evidence="1">MA461A</strain>
    </source>
</reference>
<sequence length="46" mass="5365">VYSPSSHIDDFYTKSRSDLGWHLALMVSIFYQLGTFHLEVRTGFKN</sequence>
<feature type="non-terminal residue" evidence="1">
    <location>
        <position position="1"/>
    </location>
</feature>
<keyword evidence="2" id="KW-1185">Reference proteome</keyword>
<proteinExistence type="predicted"/>
<evidence type="ECO:0000313" key="2">
    <source>
        <dbReference type="Proteomes" id="UP000789920"/>
    </source>
</evidence>
<organism evidence="1 2">
    <name type="scientific">Racocetra persica</name>
    <dbReference type="NCBI Taxonomy" id="160502"/>
    <lineage>
        <taxon>Eukaryota</taxon>
        <taxon>Fungi</taxon>
        <taxon>Fungi incertae sedis</taxon>
        <taxon>Mucoromycota</taxon>
        <taxon>Glomeromycotina</taxon>
        <taxon>Glomeromycetes</taxon>
        <taxon>Diversisporales</taxon>
        <taxon>Gigasporaceae</taxon>
        <taxon>Racocetra</taxon>
    </lineage>
</organism>
<evidence type="ECO:0000313" key="1">
    <source>
        <dbReference type="EMBL" id="CAG8799199.1"/>
    </source>
</evidence>
<comment type="caution">
    <text evidence="1">The sequence shown here is derived from an EMBL/GenBank/DDBJ whole genome shotgun (WGS) entry which is preliminary data.</text>
</comment>